<organism evidence="15 16">
    <name type="scientific">Desulfurispira natronophila</name>
    <dbReference type="NCBI Taxonomy" id="682562"/>
    <lineage>
        <taxon>Bacteria</taxon>
        <taxon>Pseudomonadati</taxon>
        <taxon>Chrysiogenota</taxon>
        <taxon>Chrysiogenia</taxon>
        <taxon>Chrysiogenales</taxon>
        <taxon>Chrysiogenaceae</taxon>
        <taxon>Desulfurispira</taxon>
    </lineage>
</organism>
<dbReference type="Pfam" id="PF02163">
    <property type="entry name" value="Peptidase_M50"/>
    <property type="match status" value="2"/>
</dbReference>
<evidence type="ECO:0000256" key="9">
    <source>
        <dbReference type="ARBA" id="ARBA00022833"/>
    </source>
</evidence>
<evidence type="ECO:0000259" key="14">
    <source>
        <dbReference type="Pfam" id="PF02163"/>
    </source>
</evidence>
<evidence type="ECO:0000256" key="12">
    <source>
        <dbReference type="ARBA" id="ARBA00023136"/>
    </source>
</evidence>
<dbReference type="PANTHER" id="PTHR35864:SF1">
    <property type="entry name" value="ZINC METALLOPROTEASE YWHC-RELATED"/>
    <property type="match status" value="1"/>
</dbReference>
<gene>
    <name evidence="15" type="ORF">HNR37_000804</name>
</gene>
<dbReference type="AlphaFoldDB" id="A0A7W7Y456"/>
<name>A0A7W7Y456_9BACT</name>
<evidence type="ECO:0000256" key="11">
    <source>
        <dbReference type="ARBA" id="ARBA00023049"/>
    </source>
</evidence>
<comment type="similarity">
    <text evidence="3">Belongs to the peptidase M50B family.</text>
</comment>
<reference evidence="15 16" key="1">
    <citation type="submission" date="2020-08" db="EMBL/GenBank/DDBJ databases">
        <title>Genomic Encyclopedia of Type Strains, Phase IV (KMG-IV): sequencing the most valuable type-strain genomes for metagenomic binning, comparative biology and taxonomic classification.</title>
        <authorList>
            <person name="Goeker M."/>
        </authorList>
    </citation>
    <scope>NUCLEOTIDE SEQUENCE [LARGE SCALE GENOMIC DNA]</scope>
    <source>
        <strain evidence="15 16">DSM 22071</strain>
    </source>
</reference>
<keyword evidence="16" id="KW-1185">Reference proteome</keyword>
<feature type="transmembrane region" description="Helical" evidence="13">
    <location>
        <begin position="6"/>
        <end position="33"/>
    </location>
</feature>
<keyword evidence="9" id="KW-0862">Zinc</keyword>
<accession>A0A7W7Y456</accession>
<dbReference type="PANTHER" id="PTHR35864">
    <property type="entry name" value="ZINC METALLOPROTEASE MJ0611-RELATED"/>
    <property type="match status" value="1"/>
</dbReference>
<feature type="domain" description="Peptidase M50" evidence="14">
    <location>
        <begin position="133"/>
        <end position="188"/>
    </location>
</feature>
<dbReference type="InterPro" id="IPR052348">
    <property type="entry name" value="Metallopeptidase_M50B"/>
</dbReference>
<dbReference type="GO" id="GO:0008237">
    <property type="term" value="F:metallopeptidase activity"/>
    <property type="evidence" value="ECO:0007669"/>
    <property type="project" value="UniProtKB-KW"/>
</dbReference>
<evidence type="ECO:0000256" key="13">
    <source>
        <dbReference type="SAM" id="Phobius"/>
    </source>
</evidence>
<feature type="domain" description="Peptidase M50" evidence="14">
    <location>
        <begin position="16"/>
        <end position="113"/>
    </location>
</feature>
<comment type="caution">
    <text evidence="15">The sequence shown here is derived from an EMBL/GenBank/DDBJ whole genome shotgun (WGS) entry which is preliminary data.</text>
</comment>
<keyword evidence="5 15" id="KW-0645">Protease</keyword>
<evidence type="ECO:0000256" key="3">
    <source>
        <dbReference type="ARBA" id="ARBA00007931"/>
    </source>
</evidence>
<protein>
    <submittedName>
        <fullName evidence="15">Zn-dependent protease</fullName>
    </submittedName>
</protein>
<dbReference type="Proteomes" id="UP000528322">
    <property type="component" value="Unassembled WGS sequence"/>
</dbReference>
<evidence type="ECO:0000256" key="10">
    <source>
        <dbReference type="ARBA" id="ARBA00022989"/>
    </source>
</evidence>
<dbReference type="GO" id="GO:0005886">
    <property type="term" value="C:plasma membrane"/>
    <property type="evidence" value="ECO:0007669"/>
    <property type="project" value="UniProtKB-SubCell"/>
</dbReference>
<keyword evidence="12 13" id="KW-0472">Membrane</keyword>
<feature type="transmembrane region" description="Helical" evidence="13">
    <location>
        <begin position="91"/>
        <end position="113"/>
    </location>
</feature>
<evidence type="ECO:0000256" key="4">
    <source>
        <dbReference type="ARBA" id="ARBA00022475"/>
    </source>
</evidence>
<keyword evidence="10 13" id="KW-1133">Transmembrane helix</keyword>
<keyword evidence="4" id="KW-1003">Cell membrane</keyword>
<keyword evidence="8" id="KW-0378">Hydrolase</keyword>
<dbReference type="InterPro" id="IPR008915">
    <property type="entry name" value="Peptidase_M50"/>
</dbReference>
<evidence type="ECO:0000256" key="2">
    <source>
        <dbReference type="ARBA" id="ARBA00004651"/>
    </source>
</evidence>
<evidence type="ECO:0000256" key="8">
    <source>
        <dbReference type="ARBA" id="ARBA00022801"/>
    </source>
</evidence>
<keyword evidence="6 13" id="KW-0812">Transmembrane</keyword>
<dbReference type="EMBL" id="JACHID010000004">
    <property type="protein sequence ID" value="MBB5021492.1"/>
    <property type="molecule type" value="Genomic_DNA"/>
</dbReference>
<evidence type="ECO:0000256" key="6">
    <source>
        <dbReference type="ARBA" id="ARBA00022692"/>
    </source>
</evidence>
<sequence length="211" mass="23556">MEIIPWIQRLIIVLPVLLIAITFHELAHGYTAYRFGDPTAKSQGRLTLNPIKHLDALGTITLIVTQIIGWAKPVPVDYRYFANPKRDMMWVAIAGPAANFIMACIFALIFHAMKDMQVSEGLYPVVYPLFLMVQAGVLVNVALGIFNLIPVPPLDGGRILTSLLPDHLAYQYARLEPYGIFIVLALLFLGLTQQVIWPLIQTVLLILGVRL</sequence>
<dbReference type="InterPro" id="IPR044537">
    <property type="entry name" value="Rip2-like"/>
</dbReference>
<dbReference type="CDD" id="cd06158">
    <property type="entry name" value="S2P-M50_like_1"/>
    <property type="match status" value="1"/>
</dbReference>
<evidence type="ECO:0000313" key="16">
    <source>
        <dbReference type="Proteomes" id="UP000528322"/>
    </source>
</evidence>
<feature type="transmembrane region" description="Helical" evidence="13">
    <location>
        <begin position="54"/>
        <end position="71"/>
    </location>
</feature>
<dbReference type="GO" id="GO:0046872">
    <property type="term" value="F:metal ion binding"/>
    <property type="evidence" value="ECO:0007669"/>
    <property type="project" value="UniProtKB-KW"/>
</dbReference>
<feature type="transmembrane region" description="Helical" evidence="13">
    <location>
        <begin position="125"/>
        <end position="149"/>
    </location>
</feature>
<proteinExistence type="inferred from homology"/>
<dbReference type="RefSeq" id="WP_183730291.1">
    <property type="nucleotide sequence ID" value="NZ_JACHID010000004.1"/>
</dbReference>
<comment type="cofactor">
    <cofactor evidence="1">
        <name>Zn(2+)</name>
        <dbReference type="ChEBI" id="CHEBI:29105"/>
    </cofactor>
</comment>
<evidence type="ECO:0000256" key="1">
    <source>
        <dbReference type="ARBA" id="ARBA00001947"/>
    </source>
</evidence>
<keyword evidence="7" id="KW-0479">Metal-binding</keyword>
<comment type="subcellular location">
    <subcellularLocation>
        <location evidence="2">Cell membrane</location>
        <topology evidence="2">Multi-pass membrane protein</topology>
    </subcellularLocation>
</comment>
<evidence type="ECO:0000256" key="7">
    <source>
        <dbReference type="ARBA" id="ARBA00022723"/>
    </source>
</evidence>
<feature type="transmembrane region" description="Helical" evidence="13">
    <location>
        <begin position="178"/>
        <end position="207"/>
    </location>
</feature>
<evidence type="ECO:0000313" key="15">
    <source>
        <dbReference type="EMBL" id="MBB5021492.1"/>
    </source>
</evidence>
<dbReference type="GO" id="GO:0006508">
    <property type="term" value="P:proteolysis"/>
    <property type="evidence" value="ECO:0007669"/>
    <property type="project" value="UniProtKB-KW"/>
</dbReference>
<keyword evidence="11" id="KW-0482">Metalloprotease</keyword>
<evidence type="ECO:0000256" key="5">
    <source>
        <dbReference type="ARBA" id="ARBA00022670"/>
    </source>
</evidence>